<evidence type="ECO:0000313" key="1">
    <source>
        <dbReference type="EMBL" id="KAF1385711.1"/>
    </source>
</evidence>
<accession>A0A6A5E9R9</accession>
<keyword evidence="2" id="KW-1185">Reference proteome</keyword>
<gene>
    <name evidence="1" type="ORF">PFLUV_G00110630</name>
</gene>
<reference evidence="1 2" key="1">
    <citation type="submission" date="2019-06" db="EMBL/GenBank/DDBJ databases">
        <title>A chromosome-scale genome assembly of the European perch, Perca fluviatilis.</title>
        <authorList>
            <person name="Roques C."/>
            <person name="Zahm M."/>
            <person name="Cabau C."/>
            <person name="Klopp C."/>
            <person name="Bouchez O."/>
            <person name="Donnadieu C."/>
            <person name="Kuhl H."/>
            <person name="Gislard M."/>
            <person name="Guendouz S."/>
            <person name="Journot L."/>
            <person name="Haffray P."/>
            <person name="Bestin A."/>
            <person name="Morvezen R."/>
            <person name="Feron R."/>
            <person name="Wen M."/>
            <person name="Jouanno E."/>
            <person name="Herpin A."/>
            <person name="Schartl M."/>
            <person name="Postlethwait J."/>
            <person name="Schaerlinger B."/>
            <person name="Chardard D."/>
            <person name="Lecocq T."/>
            <person name="Poncet C."/>
            <person name="Jaffrelo L."/>
            <person name="Lampietro C."/>
            <person name="Guiguen Y."/>
        </authorList>
    </citation>
    <scope>NUCLEOTIDE SEQUENCE [LARGE SCALE GENOMIC DNA]</scope>
    <source>
        <tissue evidence="1">Blood</tissue>
    </source>
</reference>
<dbReference type="AlphaFoldDB" id="A0A6A5E9R9"/>
<comment type="caution">
    <text evidence="1">The sequence shown here is derived from an EMBL/GenBank/DDBJ whole genome shotgun (WGS) entry which is preliminary data.</text>
</comment>
<dbReference type="Proteomes" id="UP000465112">
    <property type="component" value="Chromosome 9"/>
</dbReference>
<name>A0A6A5E9R9_PERFL</name>
<sequence length="92" mass="10476">MFLRFVLSAHVVVFLQVCLHWLNLLFRDLQNRWSPILGSSASSWISCRNKTCSTKGHVKAFQLDCCKNEQGPKMVRKMAPRTNLINVGSLAK</sequence>
<evidence type="ECO:0000313" key="2">
    <source>
        <dbReference type="Proteomes" id="UP000465112"/>
    </source>
</evidence>
<protein>
    <submittedName>
        <fullName evidence="1">Uncharacterized protein</fullName>
    </submittedName>
</protein>
<organism evidence="1 2">
    <name type="scientific">Perca fluviatilis</name>
    <name type="common">European perch</name>
    <dbReference type="NCBI Taxonomy" id="8168"/>
    <lineage>
        <taxon>Eukaryota</taxon>
        <taxon>Metazoa</taxon>
        <taxon>Chordata</taxon>
        <taxon>Craniata</taxon>
        <taxon>Vertebrata</taxon>
        <taxon>Euteleostomi</taxon>
        <taxon>Actinopterygii</taxon>
        <taxon>Neopterygii</taxon>
        <taxon>Teleostei</taxon>
        <taxon>Neoteleostei</taxon>
        <taxon>Acanthomorphata</taxon>
        <taxon>Eupercaria</taxon>
        <taxon>Perciformes</taxon>
        <taxon>Percoidei</taxon>
        <taxon>Percidae</taxon>
        <taxon>Percinae</taxon>
        <taxon>Perca</taxon>
    </lineage>
</organism>
<dbReference type="EMBL" id="VHII01000009">
    <property type="protein sequence ID" value="KAF1385711.1"/>
    <property type="molecule type" value="Genomic_DNA"/>
</dbReference>
<proteinExistence type="predicted"/>